<sequence>MSAMLSNALPFDRLVDACASDWRAYIEHPFVRGMGDGSLPEASFRHYLKQDYLFLVHFARAWGLAVYKARSMGELRQGLDILKAIVDLEMGLHISWCAEWGVSEDDLAALQESRATMAYTRYVLDAGASGDLLDLHVALAPCVVGYADVASWLLAQQFLKRDGNPYMRWIDMYADAEFQQAAQAERDWLNARLAGMTPERLAQLSRIFRDATRLEADFWQMGLTLAD</sequence>
<dbReference type="InterPro" id="IPR027574">
    <property type="entry name" value="Thiaminase_II"/>
</dbReference>
<comment type="catalytic activity">
    <reaction evidence="1">
        <text>4-amino-5-aminomethyl-2-methylpyrimidine + H2O = 4-amino-5-hydroxymethyl-2-methylpyrimidine + NH4(+)</text>
        <dbReference type="Rhea" id="RHEA:31799"/>
        <dbReference type="ChEBI" id="CHEBI:15377"/>
        <dbReference type="ChEBI" id="CHEBI:16892"/>
        <dbReference type="ChEBI" id="CHEBI:28938"/>
        <dbReference type="ChEBI" id="CHEBI:63416"/>
        <dbReference type="EC" id="3.5.99.2"/>
    </reaction>
</comment>
<dbReference type="EC" id="3.5.99.2" evidence="1"/>
<gene>
    <name evidence="3" type="ORF">EV666_11391</name>
</gene>
<dbReference type="Proteomes" id="UP000294881">
    <property type="component" value="Unassembled WGS sequence"/>
</dbReference>
<dbReference type="PANTHER" id="PTHR43198">
    <property type="entry name" value="BIFUNCTIONAL TH2 PROTEIN"/>
    <property type="match status" value="1"/>
</dbReference>
<dbReference type="SUPFAM" id="SSF48613">
    <property type="entry name" value="Heme oxygenase-like"/>
    <property type="match status" value="1"/>
</dbReference>
<dbReference type="InterPro" id="IPR016084">
    <property type="entry name" value="Haem_Oase-like_multi-hlx"/>
</dbReference>
<dbReference type="Pfam" id="PF03070">
    <property type="entry name" value="TENA_THI-4"/>
    <property type="match status" value="1"/>
</dbReference>
<dbReference type="EMBL" id="SLWL01000013">
    <property type="protein sequence ID" value="TCO11255.1"/>
    <property type="molecule type" value="Genomic_DNA"/>
</dbReference>
<dbReference type="PANTHER" id="PTHR43198:SF2">
    <property type="entry name" value="SI:CH1073-67J19.1-RELATED"/>
    <property type="match status" value="1"/>
</dbReference>
<proteinExistence type="inferred from homology"/>
<keyword evidence="4" id="KW-1185">Reference proteome</keyword>
<dbReference type="InterPro" id="IPR050967">
    <property type="entry name" value="Thiamine_Salvage_TenA"/>
</dbReference>
<dbReference type="GO" id="GO:0005829">
    <property type="term" value="C:cytosol"/>
    <property type="evidence" value="ECO:0007669"/>
    <property type="project" value="TreeGrafter"/>
</dbReference>
<dbReference type="GO" id="GO:0050334">
    <property type="term" value="F:thiaminase activity"/>
    <property type="evidence" value="ECO:0007669"/>
    <property type="project" value="UniProtKB-EC"/>
</dbReference>
<accession>A0A4R2GSI6</accession>
<name>A0A4R2GSI6_9HYPH</name>
<dbReference type="GO" id="GO:0009229">
    <property type="term" value="P:thiamine diphosphate biosynthetic process"/>
    <property type="evidence" value="ECO:0007669"/>
    <property type="project" value="UniProtKB-UniPathway"/>
</dbReference>
<dbReference type="GO" id="GO:0009228">
    <property type="term" value="P:thiamine biosynthetic process"/>
    <property type="evidence" value="ECO:0007669"/>
    <property type="project" value="UniProtKB-KW"/>
</dbReference>
<organism evidence="3 4">
    <name type="scientific">Camelimonas lactis</name>
    <dbReference type="NCBI Taxonomy" id="659006"/>
    <lineage>
        <taxon>Bacteria</taxon>
        <taxon>Pseudomonadati</taxon>
        <taxon>Pseudomonadota</taxon>
        <taxon>Alphaproteobacteria</taxon>
        <taxon>Hyphomicrobiales</taxon>
        <taxon>Chelatococcaceae</taxon>
        <taxon>Camelimonas</taxon>
    </lineage>
</organism>
<protein>
    <recommendedName>
        <fullName evidence="1">Aminopyrimidine aminohydrolase</fullName>
        <ecNumber evidence="1">3.5.99.2</ecNumber>
    </recommendedName>
</protein>
<evidence type="ECO:0000256" key="1">
    <source>
        <dbReference type="RuleBase" id="RU363093"/>
    </source>
</evidence>
<comment type="function">
    <text evidence="1">Catalyzes an amino-pyrimidine hydrolysis reaction at the C5' of the pyrimidine moiety of thiamine compounds, a reaction that is part of a thiamine salvage pathway.</text>
</comment>
<keyword evidence="1" id="KW-0378">Hydrolase</keyword>
<dbReference type="UniPathway" id="UPA00060"/>
<reference evidence="3 4" key="1">
    <citation type="submission" date="2019-03" db="EMBL/GenBank/DDBJ databases">
        <title>Genomic Encyclopedia of Type Strains, Phase IV (KMG-IV): sequencing the most valuable type-strain genomes for metagenomic binning, comparative biology and taxonomic classification.</title>
        <authorList>
            <person name="Goeker M."/>
        </authorList>
    </citation>
    <scope>NUCLEOTIDE SEQUENCE [LARGE SCALE GENOMIC DNA]</scope>
    <source>
        <strain evidence="3 4">DSM 22958</strain>
    </source>
</reference>
<comment type="pathway">
    <text evidence="1">Cofactor biosynthesis; thiamine diphosphate biosynthesis.</text>
</comment>
<comment type="similarity">
    <text evidence="1">Belongs to the TenA family.</text>
</comment>
<keyword evidence="1" id="KW-0784">Thiamine biosynthesis</keyword>
<comment type="caution">
    <text evidence="3">The sequence shown here is derived from an EMBL/GenBank/DDBJ whole genome shotgun (WGS) entry which is preliminary data.</text>
</comment>
<feature type="domain" description="Thiaminase-2/PQQC" evidence="2">
    <location>
        <begin position="22"/>
        <end position="223"/>
    </location>
</feature>
<dbReference type="AlphaFoldDB" id="A0A4R2GSI6"/>
<dbReference type="InterPro" id="IPR004305">
    <property type="entry name" value="Thiaminase-2/PQQC"/>
</dbReference>
<evidence type="ECO:0000313" key="4">
    <source>
        <dbReference type="Proteomes" id="UP000294881"/>
    </source>
</evidence>
<dbReference type="NCBIfam" id="TIGR04306">
    <property type="entry name" value="salvage_TenA"/>
    <property type="match status" value="1"/>
</dbReference>
<comment type="catalytic activity">
    <reaction evidence="1">
        <text>thiamine + H2O = 5-(2-hydroxyethyl)-4-methylthiazole + 4-amino-5-hydroxymethyl-2-methylpyrimidine + H(+)</text>
        <dbReference type="Rhea" id="RHEA:17509"/>
        <dbReference type="ChEBI" id="CHEBI:15377"/>
        <dbReference type="ChEBI" id="CHEBI:15378"/>
        <dbReference type="ChEBI" id="CHEBI:16892"/>
        <dbReference type="ChEBI" id="CHEBI:17957"/>
        <dbReference type="ChEBI" id="CHEBI:18385"/>
        <dbReference type="EC" id="3.5.99.2"/>
    </reaction>
</comment>
<dbReference type="Gene3D" id="1.20.910.10">
    <property type="entry name" value="Heme oxygenase-like"/>
    <property type="match status" value="1"/>
</dbReference>
<evidence type="ECO:0000313" key="3">
    <source>
        <dbReference type="EMBL" id="TCO11255.1"/>
    </source>
</evidence>
<dbReference type="CDD" id="cd19367">
    <property type="entry name" value="TenA_C_ScTHI20-like"/>
    <property type="match status" value="1"/>
</dbReference>
<evidence type="ECO:0000259" key="2">
    <source>
        <dbReference type="Pfam" id="PF03070"/>
    </source>
</evidence>